<accession>A0A5Q0M5D8</accession>
<dbReference type="Proteomes" id="UP000326780">
    <property type="component" value="Chromosome"/>
</dbReference>
<dbReference type="PANTHER" id="PTHR36154">
    <property type="entry name" value="DNA-BINDING TRANSCRIPTIONAL ACTIVATOR ALPA"/>
    <property type="match status" value="1"/>
</dbReference>
<dbReference type="EMBL" id="CP045644">
    <property type="protein sequence ID" value="QFZ84656.1"/>
    <property type="molecule type" value="Genomic_DNA"/>
</dbReference>
<dbReference type="Gene3D" id="1.10.238.160">
    <property type="match status" value="1"/>
</dbReference>
<organism evidence="1 2">
    <name type="scientific">Variovorax paradoxus</name>
    <dbReference type="NCBI Taxonomy" id="34073"/>
    <lineage>
        <taxon>Bacteria</taxon>
        <taxon>Pseudomonadati</taxon>
        <taxon>Pseudomonadota</taxon>
        <taxon>Betaproteobacteria</taxon>
        <taxon>Burkholderiales</taxon>
        <taxon>Comamonadaceae</taxon>
        <taxon>Variovorax</taxon>
    </lineage>
</organism>
<gene>
    <name evidence="1" type="ORF">GFK26_18690</name>
</gene>
<proteinExistence type="predicted"/>
<reference evidence="1 2" key="1">
    <citation type="submission" date="2019-10" db="EMBL/GenBank/DDBJ databases">
        <title>Complete genome sequence of Variovorax paradoxus 5C-2.</title>
        <authorList>
            <person name="Gogoleva N.E."/>
            <person name="Balkin A.S."/>
        </authorList>
    </citation>
    <scope>NUCLEOTIDE SEQUENCE [LARGE SCALE GENOMIC DNA]</scope>
    <source>
        <strain evidence="1 2">5C-2</strain>
    </source>
</reference>
<dbReference type="PANTHER" id="PTHR36154:SF1">
    <property type="entry name" value="DNA-BINDING TRANSCRIPTIONAL ACTIVATOR ALPA"/>
    <property type="match status" value="1"/>
</dbReference>
<protein>
    <submittedName>
        <fullName evidence="1">AlpA family phage regulatory protein</fullName>
    </submittedName>
</protein>
<dbReference type="InterPro" id="IPR052931">
    <property type="entry name" value="Prophage_regulatory_activator"/>
</dbReference>
<evidence type="ECO:0000313" key="2">
    <source>
        <dbReference type="Proteomes" id="UP000326780"/>
    </source>
</evidence>
<name>A0A5Q0M5D8_VARPD</name>
<dbReference type="InterPro" id="IPR010260">
    <property type="entry name" value="AlpA"/>
</dbReference>
<dbReference type="Pfam" id="PF05930">
    <property type="entry name" value="Phage_AlpA"/>
    <property type="match status" value="1"/>
</dbReference>
<evidence type="ECO:0000313" key="1">
    <source>
        <dbReference type="EMBL" id="QFZ84656.1"/>
    </source>
</evidence>
<sequence>MSTEAVSPLPEVLRRKHLKDATGLSPSTVYRMIARKEFPAPVQLSTQAVGWLRSEIDAWRAARAESRLEAQS</sequence>
<dbReference type="AlphaFoldDB" id="A0A5Q0M5D8"/>